<keyword evidence="4" id="KW-0732">Signal</keyword>
<comment type="caution">
    <text evidence="9">The sequence shown here is derived from an EMBL/GenBank/DDBJ whole genome shotgun (WGS) entry which is preliminary data.</text>
</comment>
<dbReference type="Proteomes" id="UP000441208">
    <property type="component" value="Unassembled WGS sequence"/>
</dbReference>
<evidence type="ECO:0000256" key="2">
    <source>
        <dbReference type="ARBA" id="ARBA00010400"/>
    </source>
</evidence>
<dbReference type="EMBL" id="QXFW01000450">
    <property type="protein sequence ID" value="KAE9011831.1"/>
    <property type="molecule type" value="Genomic_DNA"/>
</dbReference>
<sequence>MLQDHQQLRGLHSSISRKPHKLQTTMRACFVVLVLVATLLASSTALPTSTGLSSTNLSKNGAIEGVAPHAARNDQRFLRSNEEGDKVDNEDRDLSGLIKAIKSMSNRAARLEYLDAEKLKKINKYFEKGVTYEQLYKKRVDQYDVFRALKISEKALDSKERLWWLGYYDYWVAMKADRVKGG</sequence>
<organism evidence="9 16">
    <name type="scientific">Phytophthora fragariae</name>
    <dbReference type="NCBI Taxonomy" id="53985"/>
    <lineage>
        <taxon>Eukaryota</taxon>
        <taxon>Sar</taxon>
        <taxon>Stramenopiles</taxon>
        <taxon>Oomycota</taxon>
        <taxon>Peronosporomycetes</taxon>
        <taxon>Peronosporales</taxon>
        <taxon>Peronosporaceae</taxon>
        <taxon>Phytophthora</taxon>
    </lineage>
</organism>
<gene>
    <name evidence="11" type="ORF">PF001_g9514</name>
    <name evidence="10" type="ORF">PF005_g10223</name>
    <name evidence="8" type="ORF">PF006_g25959</name>
    <name evidence="9" type="ORF">PF007_g10246</name>
    <name evidence="6" type="ORF">PF009_g11434</name>
    <name evidence="7" type="ORF">PF011_g9190</name>
</gene>
<evidence type="ECO:0000313" key="17">
    <source>
        <dbReference type="Proteomes" id="UP000460718"/>
    </source>
</evidence>
<keyword evidence="13" id="KW-1185">Reference proteome</keyword>
<evidence type="ECO:0000313" key="16">
    <source>
        <dbReference type="Proteomes" id="UP000441208"/>
    </source>
</evidence>
<dbReference type="EMBL" id="QXFZ01000479">
    <property type="protein sequence ID" value="KAE9114811.1"/>
    <property type="molecule type" value="Genomic_DNA"/>
</dbReference>
<comment type="similarity">
    <text evidence="2 5">Belongs to the RxLR effector family.</text>
</comment>
<evidence type="ECO:0000256" key="3">
    <source>
        <dbReference type="ARBA" id="ARBA00022525"/>
    </source>
</evidence>
<evidence type="ECO:0000313" key="13">
    <source>
        <dbReference type="Proteomes" id="UP000433483"/>
    </source>
</evidence>
<comment type="function">
    <text evidence="5">Effector that suppresses plant defense responses during pathogen infection.</text>
</comment>
<evidence type="ECO:0000313" key="11">
    <source>
        <dbReference type="EMBL" id="KAE9311883.1"/>
    </source>
</evidence>
<dbReference type="Proteomes" id="UP000429523">
    <property type="component" value="Unassembled WGS sequence"/>
</dbReference>
<dbReference type="Proteomes" id="UP000460718">
    <property type="component" value="Unassembled WGS sequence"/>
</dbReference>
<comment type="domain">
    <text evidence="5">The RxLR-dEER motif acts to carry the protein into the host cell cytoplasm through binding to cell surface phosphatidylinositol-3-phosphate.</text>
</comment>
<evidence type="ECO:0000313" key="8">
    <source>
        <dbReference type="EMBL" id="KAE9086761.1"/>
    </source>
</evidence>
<dbReference type="EMBL" id="QXGE01000459">
    <property type="protein sequence ID" value="KAE9311883.1"/>
    <property type="molecule type" value="Genomic_DNA"/>
</dbReference>
<evidence type="ECO:0000313" key="12">
    <source>
        <dbReference type="Proteomes" id="UP000429523"/>
    </source>
</evidence>
<dbReference type="EMBL" id="QXGB01000480">
    <property type="protein sequence ID" value="KAE9213383.1"/>
    <property type="molecule type" value="Genomic_DNA"/>
</dbReference>
<dbReference type="Proteomes" id="UP000433483">
    <property type="component" value="Unassembled WGS sequence"/>
</dbReference>
<proteinExistence type="inferred from homology"/>
<accession>A0A6A3SDR9</accession>
<evidence type="ECO:0000313" key="10">
    <source>
        <dbReference type="EMBL" id="KAE9213383.1"/>
    </source>
</evidence>
<comment type="subcellular location">
    <subcellularLocation>
        <location evidence="1 5">Secreted</location>
    </subcellularLocation>
</comment>
<evidence type="ECO:0000313" key="15">
    <source>
        <dbReference type="Proteomes" id="UP000440732"/>
    </source>
</evidence>
<dbReference type="AlphaFoldDB" id="A0A6A3SDR9"/>
<dbReference type="Proteomes" id="UP000437068">
    <property type="component" value="Unassembled WGS sequence"/>
</dbReference>
<evidence type="ECO:0000256" key="5">
    <source>
        <dbReference type="RuleBase" id="RU367124"/>
    </source>
</evidence>
<reference evidence="12 13" key="1">
    <citation type="submission" date="2018-08" db="EMBL/GenBank/DDBJ databases">
        <title>Genomic investigation of the strawberry pathogen Phytophthora fragariae indicates pathogenicity is determined by transcriptional variation in three key races.</title>
        <authorList>
            <person name="Adams T.M."/>
            <person name="Armitage A.D."/>
            <person name="Sobczyk M.K."/>
            <person name="Bates H.J."/>
            <person name="Dunwell J.M."/>
            <person name="Nellist C.F."/>
            <person name="Harrison R.J."/>
        </authorList>
    </citation>
    <scope>NUCLEOTIDE SEQUENCE [LARGE SCALE GENOMIC DNA]</scope>
    <source>
        <strain evidence="11 14">A4</strain>
        <strain evidence="10 13">NOV-27</strain>
        <strain evidence="8 15">NOV-5</strain>
        <strain evidence="9 16">NOV-71</strain>
        <strain evidence="6 12">NOV-9</strain>
        <strain evidence="7 17">SCRP245</strain>
    </source>
</reference>
<dbReference type="EMBL" id="QXGF01000540">
    <property type="protein sequence ID" value="KAE8938706.1"/>
    <property type="molecule type" value="Genomic_DNA"/>
</dbReference>
<evidence type="ECO:0000313" key="9">
    <source>
        <dbReference type="EMBL" id="KAE9114811.1"/>
    </source>
</evidence>
<dbReference type="Pfam" id="PF16810">
    <property type="entry name" value="RXLR"/>
    <property type="match status" value="1"/>
</dbReference>
<name>A0A6A3SDR9_9STRA</name>
<evidence type="ECO:0000313" key="14">
    <source>
        <dbReference type="Proteomes" id="UP000437068"/>
    </source>
</evidence>
<dbReference type="EMBL" id="QXGA01003162">
    <property type="protein sequence ID" value="KAE9086761.1"/>
    <property type="molecule type" value="Genomic_DNA"/>
</dbReference>
<evidence type="ECO:0000256" key="1">
    <source>
        <dbReference type="ARBA" id="ARBA00004613"/>
    </source>
</evidence>
<dbReference type="InterPro" id="IPR031825">
    <property type="entry name" value="RXLR"/>
</dbReference>
<dbReference type="OrthoDB" id="122158at2759"/>
<protein>
    <recommendedName>
        <fullName evidence="5">RxLR effector protein</fullName>
    </recommendedName>
</protein>
<evidence type="ECO:0000313" key="7">
    <source>
        <dbReference type="EMBL" id="KAE9011831.1"/>
    </source>
</evidence>
<evidence type="ECO:0000313" key="6">
    <source>
        <dbReference type="EMBL" id="KAE8938706.1"/>
    </source>
</evidence>
<keyword evidence="3 5" id="KW-0964">Secreted</keyword>
<dbReference type="Proteomes" id="UP000440732">
    <property type="component" value="Unassembled WGS sequence"/>
</dbReference>
<evidence type="ECO:0000256" key="4">
    <source>
        <dbReference type="ARBA" id="ARBA00022729"/>
    </source>
</evidence>
<dbReference type="GO" id="GO:0005576">
    <property type="term" value="C:extracellular region"/>
    <property type="evidence" value="ECO:0007669"/>
    <property type="project" value="UniProtKB-SubCell"/>
</dbReference>